<evidence type="ECO:0000313" key="2">
    <source>
        <dbReference type="Proteomes" id="UP001476950"/>
    </source>
</evidence>
<dbReference type="EMBL" id="JAMPLM010000009">
    <property type="protein sequence ID" value="MEP1059292.1"/>
    <property type="molecule type" value="Genomic_DNA"/>
</dbReference>
<accession>A0ABV0KJ74</accession>
<reference evidence="1 2" key="1">
    <citation type="submission" date="2022-04" db="EMBL/GenBank/DDBJ databases">
        <title>Positive selection, recombination, and allopatry shape intraspecific diversity of widespread and dominant cyanobacteria.</title>
        <authorList>
            <person name="Wei J."/>
            <person name="Shu W."/>
            <person name="Hu C."/>
        </authorList>
    </citation>
    <scope>NUCLEOTIDE SEQUENCE [LARGE SCALE GENOMIC DNA]</scope>
    <source>
        <strain evidence="1 2">AS-A4</strain>
    </source>
</reference>
<name>A0ABV0KJ74_9CYAN</name>
<gene>
    <name evidence="1" type="ORF">NDI38_12660</name>
</gene>
<protein>
    <submittedName>
        <fullName evidence="1">Uncharacterized protein</fullName>
    </submittedName>
</protein>
<sequence>MGKEGAEGQGRVLREAVCSITIAIRFNLSQAYRIALNPGVLNVTSVLPDCQSRTIAMWIT</sequence>
<keyword evidence="2" id="KW-1185">Reference proteome</keyword>
<organism evidence="1 2">
    <name type="scientific">Stenomitos frigidus AS-A4</name>
    <dbReference type="NCBI Taxonomy" id="2933935"/>
    <lineage>
        <taxon>Bacteria</taxon>
        <taxon>Bacillati</taxon>
        <taxon>Cyanobacteriota</taxon>
        <taxon>Cyanophyceae</taxon>
        <taxon>Leptolyngbyales</taxon>
        <taxon>Leptolyngbyaceae</taxon>
        <taxon>Stenomitos</taxon>
    </lineage>
</organism>
<dbReference type="RefSeq" id="WP_190449041.1">
    <property type="nucleotide sequence ID" value="NZ_JAMPLM010000009.1"/>
</dbReference>
<evidence type="ECO:0000313" key="1">
    <source>
        <dbReference type="EMBL" id="MEP1059292.1"/>
    </source>
</evidence>
<comment type="caution">
    <text evidence="1">The sequence shown here is derived from an EMBL/GenBank/DDBJ whole genome shotgun (WGS) entry which is preliminary data.</text>
</comment>
<proteinExistence type="predicted"/>
<dbReference type="Proteomes" id="UP001476950">
    <property type="component" value="Unassembled WGS sequence"/>
</dbReference>